<keyword evidence="3" id="KW-1185">Reference proteome</keyword>
<comment type="caution">
    <text evidence="2">The sequence shown here is derived from an EMBL/GenBank/DDBJ whole genome shotgun (WGS) entry which is preliminary data.</text>
</comment>
<sequence>MTASTASRVLSLLSSLASTHLPSSRPVPPDRISDCFLSEASTTSSHRFRRLSFSFFSIVGFIARYSAKALASLTVRSLRPPRFRLDPGTPRRRERKSSSDAERNVDKGVSERSGSCLLDRVVIISLISPSGNFSSRVWRSCVIVVVGGTGKTTVDGRPRPGKVETRTLRCFGAILIGMSASRVCSIERAEVTRSGRVKFGWALGRLFS</sequence>
<dbReference type="EMBL" id="LKCN02000001">
    <property type="protein sequence ID" value="RCI16515.1"/>
    <property type="molecule type" value="Genomic_DNA"/>
</dbReference>
<feature type="region of interest" description="Disordered" evidence="1">
    <location>
        <begin position="82"/>
        <end position="108"/>
    </location>
</feature>
<evidence type="ECO:0000256" key="1">
    <source>
        <dbReference type="SAM" id="MobiDB-lite"/>
    </source>
</evidence>
<organism evidence="2 3">
    <name type="scientific">Ophiocordyceps polyrhachis-furcata BCC 54312</name>
    <dbReference type="NCBI Taxonomy" id="1330021"/>
    <lineage>
        <taxon>Eukaryota</taxon>
        <taxon>Fungi</taxon>
        <taxon>Dikarya</taxon>
        <taxon>Ascomycota</taxon>
        <taxon>Pezizomycotina</taxon>
        <taxon>Sordariomycetes</taxon>
        <taxon>Hypocreomycetidae</taxon>
        <taxon>Hypocreales</taxon>
        <taxon>Ophiocordycipitaceae</taxon>
        <taxon>Ophiocordyceps</taxon>
    </lineage>
</organism>
<name>A0A367LPZ3_9HYPO</name>
<dbReference type="Proteomes" id="UP000253664">
    <property type="component" value="Unassembled WGS sequence"/>
</dbReference>
<protein>
    <submittedName>
        <fullName evidence="2">Uncharacterized protein</fullName>
    </submittedName>
</protein>
<feature type="compositionally biased region" description="Basic and acidic residues" evidence="1">
    <location>
        <begin position="83"/>
        <end position="108"/>
    </location>
</feature>
<proteinExistence type="predicted"/>
<evidence type="ECO:0000313" key="2">
    <source>
        <dbReference type="EMBL" id="RCI16515.1"/>
    </source>
</evidence>
<dbReference type="AlphaFoldDB" id="A0A367LPZ3"/>
<gene>
    <name evidence="2" type="ORF">L249_2412</name>
</gene>
<accession>A0A367LPZ3</accession>
<reference evidence="2 3" key="1">
    <citation type="journal article" date="2015" name="BMC Genomics">
        <title>Insights from the genome of Ophiocordyceps polyrhachis-furcata to pathogenicity and host specificity in insect fungi.</title>
        <authorList>
            <person name="Wichadakul D."/>
            <person name="Kobmoo N."/>
            <person name="Ingsriswang S."/>
            <person name="Tangphatsornruang S."/>
            <person name="Chantasingh D."/>
            <person name="Luangsa-ard J.J."/>
            <person name="Eurwilaichitr L."/>
        </authorList>
    </citation>
    <scope>NUCLEOTIDE SEQUENCE [LARGE SCALE GENOMIC DNA]</scope>
    <source>
        <strain evidence="2 3">BCC 54312</strain>
    </source>
</reference>
<evidence type="ECO:0000313" key="3">
    <source>
        <dbReference type="Proteomes" id="UP000253664"/>
    </source>
</evidence>